<keyword evidence="4 9" id="KW-0547">Nucleotide-binding</keyword>
<comment type="similarity">
    <text evidence="9">Belongs to the Mrp/NBP35 ATP-binding proteins family.</text>
</comment>
<dbReference type="Gene3D" id="3.40.50.300">
    <property type="entry name" value="P-loop containing nucleotide triphosphate hydrolases"/>
    <property type="match status" value="1"/>
</dbReference>
<evidence type="ECO:0000256" key="5">
    <source>
        <dbReference type="ARBA" id="ARBA00022840"/>
    </source>
</evidence>
<evidence type="ECO:0000256" key="2">
    <source>
        <dbReference type="ARBA" id="ARBA00022485"/>
    </source>
</evidence>
<dbReference type="PANTHER" id="PTHR42961">
    <property type="entry name" value="IRON-SULFUR PROTEIN NUBPL"/>
    <property type="match status" value="1"/>
</dbReference>
<comment type="subunit">
    <text evidence="9">Homodimer.</text>
</comment>
<keyword evidence="8 9" id="KW-0411">Iron-sulfur</keyword>
<dbReference type="SUPFAM" id="SSF117916">
    <property type="entry name" value="Fe-S cluster assembly (FSCA) domain-like"/>
    <property type="match status" value="1"/>
</dbReference>
<organism evidence="12 13">
    <name type="scientific">Teichococcus oryzae</name>
    <dbReference type="NCBI Taxonomy" id="1608942"/>
    <lineage>
        <taxon>Bacteria</taxon>
        <taxon>Pseudomonadati</taxon>
        <taxon>Pseudomonadota</taxon>
        <taxon>Alphaproteobacteria</taxon>
        <taxon>Acetobacterales</taxon>
        <taxon>Roseomonadaceae</taxon>
        <taxon>Roseomonas</taxon>
    </lineage>
</organism>
<comment type="caution">
    <text evidence="12">The sequence shown here is derived from an EMBL/GenBank/DDBJ whole genome shotgun (WGS) entry which is preliminary data.</text>
</comment>
<sequence length="364" mass="38158">MPEPKAEEALAEAVRNALRAVRHPGTGQDVVAAGMLQGLAVRGSLVQFALAVRREEARALEPLRAAAEAAAGAVPGVASATCVLTAHREAPAAPPPPPQRQAGIQPRHGGTGQIPLPLIDSVVAVASGKGGVGKSTTAVNLAVALAQSGLRVGLLDADIYGPSLPLMLGTTERPKAEGGRILPLERWGLKAMSIGFMVDNETPMVWRGPMVMGALEQMLGQVEWGRLDILVIDMPPGTGDAQLTISQRVKMAGAVIVSTPQDVALIDARRGIRMFEKVNVPVLGLIENMSYFCCPNCGHTAHPFGHGGARAEAERMGVPFLGELPLRLEIRELSDAGTPVVMAQPEGEAAGRYRAIAAALRQRL</sequence>
<keyword evidence="7 9" id="KW-0408">Iron</keyword>
<dbReference type="GO" id="GO:0140663">
    <property type="term" value="F:ATP-dependent FeS chaperone activity"/>
    <property type="evidence" value="ECO:0007669"/>
    <property type="project" value="InterPro"/>
</dbReference>
<evidence type="ECO:0000256" key="4">
    <source>
        <dbReference type="ARBA" id="ARBA00022741"/>
    </source>
</evidence>
<dbReference type="GO" id="GO:0051539">
    <property type="term" value="F:4 iron, 4 sulfur cluster binding"/>
    <property type="evidence" value="ECO:0007669"/>
    <property type="project" value="UniProtKB-KW"/>
</dbReference>
<dbReference type="EMBL" id="VUKA01000001">
    <property type="protein sequence ID" value="KAA2214753.1"/>
    <property type="molecule type" value="Genomic_DNA"/>
</dbReference>
<dbReference type="Proteomes" id="UP000322110">
    <property type="component" value="Unassembled WGS sequence"/>
</dbReference>
<dbReference type="InterPro" id="IPR019591">
    <property type="entry name" value="Mrp/NBP35_ATP-bd"/>
</dbReference>
<dbReference type="FunFam" id="3.40.50.300:FF:000709">
    <property type="entry name" value="Iron-sulfur protein NUBPL isoform X1"/>
    <property type="match status" value="1"/>
</dbReference>
<dbReference type="Pfam" id="PF01883">
    <property type="entry name" value="FeS_assembly_P"/>
    <property type="match status" value="1"/>
</dbReference>
<dbReference type="HAMAP" id="MF_02040">
    <property type="entry name" value="Mrp_NBP35"/>
    <property type="match status" value="1"/>
</dbReference>
<dbReference type="InterPro" id="IPR002744">
    <property type="entry name" value="MIP18-like"/>
</dbReference>
<dbReference type="Pfam" id="PF10609">
    <property type="entry name" value="ParA"/>
    <property type="match status" value="1"/>
</dbReference>
<dbReference type="GO" id="GO:0016226">
    <property type="term" value="P:iron-sulfur cluster assembly"/>
    <property type="evidence" value="ECO:0007669"/>
    <property type="project" value="InterPro"/>
</dbReference>
<comment type="function">
    <text evidence="9">Binds and transfers iron-sulfur (Fe-S) clusters to target apoproteins. Can hydrolyze ATP.</text>
</comment>
<dbReference type="GO" id="GO:0005524">
    <property type="term" value="F:ATP binding"/>
    <property type="evidence" value="ECO:0007669"/>
    <property type="project" value="UniProtKB-UniRule"/>
</dbReference>
<name>A0A5B2TKP5_9PROT</name>
<evidence type="ECO:0000259" key="11">
    <source>
        <dbReference type="Pfam" id="PF01883"/>
    </source>
</evidence>
<reference evidence="12 13" key="1">
    <citation type="journal article" date="2015" name="Int. J. Syst. Evol. Microbiol.">
        <title>Roseomonas oryzae sp. nov., isolated from paddy rhizosphere soil.</title>
        <authorList>
            <person name="Ramaprasad E.V."/>
            <person name="Sasikala Ch."/>
            <person name="Ramana Ch.V."/>
        </authorList>
    </citation>
    <scope>NUCLEOTIDE SEQUENCE [LARGE SCALE GENOMIC DNA]</scope>
    <source>
        <strain evidence="12 13">KCTC 42542</strain>
    </source>
</reference>
<dbReference type="PANTHER" id="PTHR42961:SF2">
    <property type="entry name" value="IRON-SULFUR PROTEIN NUBPL"/>
    <property type="match status" value="1"/>
</dbReference>
<dbReference type="Gene3D" id="3.30.300.130">
    <property type="entry name" value="Fe-S cluster assembly (FSCA)"/>
    <property type="match status" value="1"/>
</dbReference>
<proteinExistence type="inferred from homology"/>
<feature type="binding site" evidence="9">
    <location>
        <begin position="128"/>
        <end position="135"/>
    </location>
    <ligand>
        <name>ATP</name>
        <dbReference type="ChEBI" id="CHEBI:30616"/>
    </ligand>
</feature>
<keyword evidence="13" id="KW-1185">Reference proteome</keyword>
<evidence type="ECO:0000256" key="10">
    <source>
        <dbReference type="SAM" id="MobiDB-lite"/>
    </source>
</evidence>
<keyword evidence="9" id="KW-0378">Hydrolase</keyword>
<dbReference type="AlphaFoldDB" id="A0A5B2TKP5"/>
<dbReference type="InterPro" id="IPR027417">
    <property type="entry name" value="P-loop_NTPase"/>
</dbReference>
<dbReference type="OrthoDB" id="9809679at2"/>
<dbReference type="RefSeq" id="WP_149810708.1">
    <property type="nucleotide sequence ID" value="NZ_VUKA01000001.1"/>
</dbReference>
<protein>
    <recommendedName>
        <fullName evidence="9">Iron-sulfur cluster carrier protein</fullName>
    </recommendedName>
</protein>
<dbReference type="GO" id="GO:0046872">
    <property type="term" value="F:metal ion binding"/>
    <property type="evidence" value="ECO:0007669"/>
    <property type="project" value="UniProtKB-KW"/>
</dbReference>
<feature type="region of interest" description="Disordered" evidence="10">
    <location>
        <begin position="89"/>
        <end position="110"/>
    </location>
</feature>
<dbReference type="InterPro" id="IPR034904">
    <property type="entry name" value="FSCA_dom_sf"/>
</dbReference>
<keyword evidence="2" id="KW-0004">4Fe-4S</keyword>
<gene>
    <name evidence="12" type="ORF">F0Q34_03425</name>
</gene>
<dbReference type="GO" id="GO:0016887">
    <property type="term" value="F:ATP hydrolysis activity"/>
    <property type="evidence" value="ECO:0007669"/>
    <property type="project" value="UniProtKB-UniRule"/>
</dbReference>
<dbReference type="InterPro" id="IPR033756">
    <property type="entry name" value="YlxH/NBP35"/>
</dbReference>
<evidence type="ECO:0000256" key="9">
    <source>
        <dbReference type="HAMAP-Rule" id="MF_02040"/>
    </source>
</evidence>
<evidence type="ECO:0000256" key="3">
    <source>
        <dbReference type="ARBA" id="ARBA00022723"/>
    </source>
</evidence>
<evidence type="ECO:0000313" key="12">
    <source>
        <dbReference type="EMBL" id="KAA2214753.1"/>
    </source>
</evidence>
<dbReference type="GO" id="GO:0032981">
    <property type="term" value="P:mitochondrial respiratory chain complex I assembly"/>
    <property type="evidence" value="ECO:0007669"/>
    <property type="project" value="UniProtKB-ARBA"/>
</dbReference>
<keyword evidence="6" id="KW-0809">Transit peptide</keyword>
<comment type="cofactor">
    <cofactor evidence="1">
        <name>[4Fe-4S] cluster</name>
        <dbReference type="ChEBI" id="CHEBI:49883"/>
    </cofactor>
</comment>
<dbReference type="SUPFAM" id="SSF52540">
    <property type="entry name" value="P-loop containing nucleoside triphosphate hydrolases"/>
    <property type="match status" value="1"/>
</dbReference>
<dbReference type="InterPro" id="IPR044304">
    <property type="entry name" value="NUBPL-like"/>
</dbReference>
<keyword evidence="3 9" id="KW-0479">Metal-binding</keyword>
<evidence type="ECO:0000256" key="6">
    <source>
        <dbReference type="ARBA" id="ARBA00022946"/>
    </source>
</evidence>
<feature type="domain" description="MIP18 family-like" evidence="11">
    <location>
        <begin position="12"/>
        <end position="80"/>
    </location>
</feature>
<evidence type="ECO:0000313" key="13">
    <source>
        <dbReference type="Proteomes" id="UP000322110"/>
    </source>
</evidence>
<evidence type="ECO:0000256" key="7">
    <source>
        <dbReference type="ARBA" id="ARBA00023004"/>
    </source>
</evidence>
<accession>A0A5B2TKP5</accession>
<evidence type="ECO:0000256" key="8">
    <source>
        <dbReference type="ARBA" id="ARBA00023014"/>
    </source>
</evidence>
<keyword evidence="5 9" id="KW-0067">ATP-binding</keyword>
<evidence type="ECO:0000256" key="1">
    <source>
        <dbReference type="ARBA" id="ARBA00001966"/>
    </source>
</evidence>
<dbReference type="CDD" id="cd02037">
    <property type="entry name" value="Mrp_NBP35"/>
    <property type="match status" value="1"/>
</dbReference>